<name>A0A6N6VIF3_9HYPH</name>
<evidence type="ECO:0000256" key="3">
    <source>
        <dbReference type="ARBA" id="ARBA00022679"/>
    </source>
</evidence>
<dbReference type="RefSeq" id="WP_152216075.1">
    <property type="nucleotide sequence ID" value="NZ_WESC01000007.1"/>
</dbReference>
<evidence type="ECO:0000256" key="6">
    <source>
        <dbReference type="ARBA" id="ARBA00023098"/>
    </source>
</evidence>
<evidence type="ECO:0000256" key="5">
    <source>
        <dbReference type="ARBA" id="ARBA00022989"/>
    </source>
</evidence>
<evidence type="ECO:0000256" key="7">
    <source>
        <dbReference type="ARBA" id="ARBA00023136"/>
    </source>
</evidence>
<dbReference type="GO" id="GO:0043772">
    <property type="term" value="F:acyl-phosphate glycerol-3-phosphate acyltransferase activity"/>
    <property type="evidence" value="ECO:0007669"/>
    <property type="project" value="UniProtKB-UniRule"/>
</dbReference>
<dbReference type="AlphaFoldDB" id="A0A6N6VIF3"/>
<keyword evidence="6 10" id="KW-0443">Lipid metabolism</keyword>
<comment type="subcellular location">
    <subcellularLocation>
        <location evidence="10">Cell membrane</location>
        <topology evidence="10">Multi-pass membrane protein</topology>
    </subcellularLocation>
</comment>
<keyword evidence="7 10" id="KW-0472">Membrane</keyword>
<feature type="transmembrane region" description="Helical" evidence="10">
    <location>
        <begin position="122"/>
        <end position="142"/>
    </location>
</feature>
<evidence type="ECO:0000256" key="9">
    <source>
        <dbReference type="ARBA" id="ARBA00023264"/>
    </source>
</evidence>
<dbReference type="HAMAP" id="MF_01043">
    <property type="entry name" value="PlsY"/>
    <property type="match status" value="1"/>
</dbReference>
<feature type="transmembrane region" description="Helical" evidence="10">
    <location>
        <begin position="87"/>
        <end position="110"/>
    </location>
</feature>
<keyword evidence="2 10" id="KW-0444">Lipid biosynthesis</keyword>
<proteinExistence type="inferred from homology"/>
<keyword evidence="4 10" id="KW-0812">Transmembrane</keyword>
<reference evidence="11 12" key="1">
    <citation type="submission" date="2019-09" db="EMBL/GenBank/DDBJ databases">
        <title>Parvibaculum sedimenti sp. nov., isolated from sediment.</title>
        <authorList>
            <person name="Wang Y."/>
        </authorList>
    </citation>
    <scope>NUCLEOTIDE SEQUENCE [LARGE SCALE GENOMIC DNA]</scope>
    <source>
        <strain evidence="11 12">HXT-9</strain>
    </source>
</reference>
<evidence type="ECO:0000313" key="12">
    <source>
        <dbReference type="Proteomes" id="UP000468901"/>
    </source>
</evidence>
<dbReference type="PANTHER" id="PTHR30309">
    <property type="entry name" value="INNER MEMBRANE PROTEIN YGIH"/>
    <property type="match status" value="1"/>
</dbReference>
<evidence type="ECO:0000256" key="8">
    <source>
        <dbReference type="ARBA" id="ARBA00023209"/>
    </source>
</evidence>
<dbReference type="EMBL" id="WESC01000007">
    <property type="protein sequence ID" value="KAB7740190.1"/>
    <property type="molecule type" value="Genomic_DNA"/>
</dbReference>
<dbReference type="UniPathway" id="UPA00085"/>
<feature type="transmembrane region" description="Helical" evidence="10">
    <location>
        <begin position="149"/>
        <end position="167"/>
    </location>
</feature>
<evidence type="ECO:0000256" key="10">
    <source>
        <dbReference type="HAMAP-Rule" id="MF_01043"/>
    </source>
</evidence>
<keyword evidence="12" id="KW-1185">Reference proteome</keyword>
<dbReference type="InterPro" id="IPR003811">
    <property type="entry name" value="G3P_acylTferase_PlsY"/>
</dbReference>
<comment type="caution">
    <text evidence="11">The sequence shown here is derived from an EMBL/GenBank/DDBJ whole genome shotgun (WGS) entry which is preliminary data.</text>
</comment>
<comment type="pathway">
    <text evidence="10">Lipid metabolism; phospholipid metabolism.</text>
</comment>
<dbReference type="Proteomes" id="UP000468901">
    <property type="component" value="Unassembled WGS sequence"/>
</dbReference>
<comment type="function">
    <text evidence="10">Catalyzes the transfer of an acyl group from acyl-phosphate (acyl-PO(4)) to glycerol-3-phosphate (G3P) to form lysophosphatidic acid (LPA). This enzyme utilizes acyl-phosphate as fatty acyl donor, but not acyl-CoA or acyl-ACP.</text>
</comment>
<dbReference type="GO" id="GO:0008654">
    <property type="term" value="P:phospholipid biosynthetic process"/>
    <property type="evidence" value="ECO:0007669"/>
    <property type="project" value="UniProtKB-UniRule"/>
</dbReference>
<protein>
    <recommendedName>
        <fullName evidence="10">Glycerol-3-phosphate acyltransferase</fullName>
    </recommendedName>
    <alternativeName>
        <fullName evidence="10">Acyl-PO4 G3P acyltransferase</fullName>
    </alternativeName>
    <alternativeName>
        <fullName evidence="10">Acyl-phosphate--glycerol-3-phosphate acyltransferase</fullName>
    </alternativeName>
    <alternativeName>
        <fullName evidence="10">G3P acyltransferase</fullName>
        <shortName evidence="10">GPAT</shortName>
        <ecNumber evidence="10">2.3.1.275</ecNumber>
    </alternativeName>
    <alternativeName>
        <fullName evidence="10">Lysophosphatidic acid synthase</fullName>
        <shortName evidence="10">LPA synthase</shortName>
    </alternativeName>
</protein>
<evidence type="ECO:0000256" key="1">
    <source>
        <dbReference type="ARBA" id="ARBA00022475"/>
    </source>
</evidence>
<organism evidence="11 12">
    <name type="scientific">Parvibaculum sedimenti</name>
    <dbReference type="NCBI Taxonomy" id="2608632"/>
    <lineage>
        <taxon>Bacteria</taxon>
        <taxon>Pseudomonadati</taxon>
        <taxon>Pseudomonadota</taxon>
        <taxon>Alphaproteobacteria</taxon>
        <taxon>Hyphomicrobiales</taxon>
        <taxon>Parvibaculaceae</taxon>
        <taxon>Parvibaculum</taxon>
    </lineage>
</organism>
<evidence type="ECO:0000256" key="4">
    <source>
        <dbReference type="ARBA" id="ARBA00022692"/>
    </source>
</evidence>
<dbReference type="NCBIfam" id="TIGR00023">
    <property type="entry name" value="glycerol-3-phosphate 1-O-acyltransferase PlsY"/>
    <property type="match status" value="1"/>
</dbReference>
<evidence type="ECO:0000256" key="2">
    <source>
        <dbReference type="ARBA" id="ARBA00022516"/>
    </source>
</evidence>
<keyword evidence="5 10" id="KW-1133">Transmembrane helix</keyword>
<sequence>MIEALNTAAPWVLAALAVGYLLGSIPFGLIFTRMAGLGDIRDIGSGNIGATNALRTGNKWVAGATFLCDAGKGAAAVLLARQFAPEAIAPALSLFAGAGAVVGHLFPIWLKFKGGKGFSTFIGINLALYWPVVLLFGATWLLIAVIFRYSSLATLVAVALTPAYLFLLGQNSILPLSIFLAILIFVAHRGNIGRLLSGTESRIGSKKS</sequence>
<dbReference type="PANTHER" id="PTHR30309:SF0">
    <property type="entry name" value="GLYCEROL-3-PHOSPHATE ACYLTRANSFERASE-RELATED"/>
    <property type="match status" value="1"/>
</dbReference>
<comment type="subunit">
    <text evidence="10">Probably interacts with PlsX.</text>
</comment>
<keyword evidence="8 10" id="KW-0594">Phospholipid biosynthesis</keyword>
<dbReference type="EC" id="2.3.1.275" evidence="10"/>
<feature type="transmembrane region" description="Helical" evidence="10">
    <location>
        <begin position="12"/>
        <end position="31"/>
    </location>
</feature>
<accession>A0A6N6VIF3</accession>
<keyword evidence="9 10" id="KW-1208">Phospholipid metabolism</keyword>
<feature type="transmembrane region" description="Helical" evidence="10">
    <location>
        <begin position="173"/>
        <end position="192"/>
    </location>
</feature>
<gene>
    <name evidence="10 11" type="primary">plsY</name>
    <name evidence="11" type="ORF">F2P47_09290</name>
</gene>
<comment type="similarity">
    <text evidence="10">Belongs to the PlsY family.</text>
</comment>
<dbReference type="Pfam" id="PF02660">
    <property type="entry name" value="G3P_acyltransf"/>
    <property type="match status" value="1"/>
</dbReference>
<dbReference type="GO" id="GO:0005886">
    <property type="term" value="C:plasma membrane"/>
    <property type="evidence" value="ECO:0007669"/>
    <property type="project" value="UniProtKB-SubCell"/>
</dbReference>
<evidence type="ECO:0000313" key="11">
    <source>
        <dbReference type="EMBL" id="KAB7740190.1"/>
    </source>
</evidence>
<keyword evidence="3 10" id="KW-0808">Transferase</keyword>
<comment type="catalytic activity">
    <reaction evidence="10">
        <text>an acyl phosphate + sn-glycerol 3-phosphate = a 1-acyl-sn-glycero-3-phosphate + phosphate</text>
        <dbReference type="Rhea" id="RHEA:34075"/>
        <dbReference type="ChEBI" id="CHEBI:43474"/>
        <dbReference type="ChEBI" id="CHEBI:57597"/>
        <dbReference type="ChEBI" id="CHEBI:57970"/>
        <dbReference type="ChEBI" id="CHEBI:59918"/>
        <dbReference type="EC" id="2.3.1.275"/>
    </reaction>
</comment>
<keyword evidence="1 10" id="KW-1003">Cell membrane</keyword>
<keyword evidence="11" id="KW-0012">Acyltransferase</keyword>
<dbReference type="SMART" id="SM01207">
    <property type="entry name" value="G3P_acyltransf"/>
    <property type="match status" value="1"/>
</dbReference>